<gene>
    <name evidence="2" type="ORF">ACFSYS_05345</name>
</gene>
<feature type="domain" description="Glycosyltransferase 2-like" evidence="1">
    <location>
        <begin position="13"/>
        <end position="96"/>
    </location>
</feature>
<keyword evidence="2" id="KW-0808">Transferase</keyword>
<dbReference type="EC" id="2.4.-.-" evidence="2"/>
<evidence type="ECO:0000313" key="2">
    <source>
        <dbReference type="EMBL" id="MFD2832705.1"/>
    </source>
</evidence>
<dbReference type="Pfam" id="PF00535">
    <property type="entry name" value="Glycos_transf_2"/>
    <property type="match status" value="1"/>
</dbReference>
<keyword evidence="2" id="KW-0328">Glycosyltransferase</keyword>
<name>A0ABW5X374_9FLAO</name>
<protein>
    <submittedName>
        <fullName evidence="2">Glycosyltransferase</fullName>
        <ecNumber evidence="2">2.4.-.-</ecNumber>
    </submittedName>
</protein>
<evidence type="ECO:0000313" key="3">
    <source>
        <dbReference type="Proteomes" id="UP001597438"/>
    </source>
</evidence>
<proteinExistence type="predicted"/>
<dbReference type="EMBL" id="JBHUOJ010000009">
    <property type="protein sequence ID" value="MFD2832705.1"/>
    <property type="molecule type" value="Genomic_DNA"/>
</dbReference>
<dbReference type="GO" id="GO:0016757">
    <property type="term" value="F:glycosyltransferase activity"/>
    <property type="evidence" value="ECO:0007669"/>
    <property type="project" value="UniProtKB-KW"/>
</dbReference>
<organism evidence="2 3">
    <name type="scientific">Christiangramia antarctica</name>
    <dbReference type="NCBI Taxonomy" id="2058158"/>
    <lineage>
        <taxon>Bacteria</taxon>
        <taxon>Pseudomonadati</taxon>
        <taxon>Bacteroidota</taxon>
        <taxon>Flavobacteriia</taxon>
        <taxon>Flavobacteriales</taxon>
        <taxon>Flavobacteriaceae</taxon>
        <taxon>Christiangramia</taxon>
    </lineage>
</organism>
<sequence>MISEDVKFFAGFIITYHRSHLILETLEKILNQSFPPEKILIVDNSNDSKTKKVIRNFNNPRLEYYKVGYNSGPAGGSKIGLEKLAAEGFKWIYWGDDNNPPRDLTVFKRMFECIYELEAQNQKVGLFCGKGAKLNSITGRIQSLSNSELKEKEIVEVDVIAGGQTLMINSKLPKNDILPDPNLFFAFEDLDLSLKAKENGFKCFVDSKTWRNIRLSYSNVHTNYRPVGRNFGNSKELNRQYYSTRNLLIIFRERGYFLACMFILFKSVLKIPVGFIKGWKYGAKNAELQSLAIFHFITHNFKNDLDVTME</sequence>
<dbReference type="Gene3D" id="3.90.550.10">
    <property type="entry name" value="Spore Coat Polysaccharide Biosynthesis Protein SpsA, Chain A"/>
    <property type="match status" value="1"/>
</dbReference>
<dbReference type="RefSeq" id="WP_251742053.1">
    <property type="nucleotide sequence ID" value="NZ_JBHUOJ010000009.1"/>
</dbReference>
<keyword evidence="3" id="KW-1185">Reference proteome</keyword>
<accession>A0ABW5X374</accession>
<comment type="caution">
    <text evidence="2">The sequence shown here is derived from an EMBL/GenBank/DDBJ whole genome shotgun (WGS) entry which is preliminary data.</text>
</comment>
<dbReference type="SUPFAM" id="SSF53448">
    <property type="entry name" value="Nucleotide-diphospho-sugar transferases"/>
    <property type="match status" value="1"/>
</dbReference>
<dbReference type="Proteomes" id="UP001597438">
    <property type="component" value="Unassembled WGS sequence"/>
</dbReference>
<evidence type="ECO:0000259" key="1">
    <source>
        <dbReference type="Pfam" id="PF00535"/>
    </source>
</evidence>
<dbReference type="InterPro" id="IPR001173">
    <property type="entry name" value="Glyco_trans_2-like"/>
</dbReference>
<reference evidence="3" key="1">
    <citation type="journal article" date="2019" name="Int. J. Syst. Evol. Microbiol.">
        <title>The Global Catalogue of Microorganisms (GCM) 10K type strain sequencing project: providing services to taxonomists for standard genome sequencing and annotation.</title>
        <authorList>
            <consortium name="The Broad Institute Genomics Platform"/>
            <consortium name="The Broad Institute Genome Sequencing Center for Infectious Disease"/>
            <person name="Wu L."/>
            <person name="Ma J."/>
        </authorList>
    </citation>
    <scope>NUCLEOTIDE SEQUENCE [LARGE SCALE GENOMIC DNA]</scope>
    <source>
        <strain evidence="3">KCTC 52925</strain>
    </source>
</reference>
<dbReference type="InterPro" id="IPR029044">
    <property type="entry name" value="Nucleotide-diphossugar_trans"/>
</dbReference>